<comment type="subcellular location">
    <subcellularLocation>
        <location evidence="1 6">Endoplasmic reticulum membrane</location>
        <topology evidence="1 6">Multi-pass membrane protein</topology>
    </subcellularLocation>
</comment>
<comment type="caution">
    <text evidence="8">The sequence shown here is derived from an EMBL/GenBank/DDBJ whole genome shotgun (WGS) entry which is preliminary data.</text>
</comment>
<evidence type="ECO:0000256" key="5">
    <source>
        <dbReference type="ARBA" id="ARBA00023136"/>
    </source>
</evidence>
<feature type="transmembrane region" description="Helical" evidence="6">
    <location>
        <begin position="493"/>
        <end position="517"/>
    </location>
</feature>
<dbReference type="PROSITE" id="PS50845">
    <property type="entry name" value="RETICULON"/>
    <property type="match status" value="1"/>
</dbReference>
<dbReference type="SUPFAM" id="SSF51735">
    <property type="entry name" value="NAD(P)-binding Rossmann-fold domains"/>
    <property type="match status" value="1"/>
</dbReference>
<evidence type="ECO:0000256" key="6">
    <source>
        <dbReference type="RuleBase" id="RU363132"/>
    </source>
</evidence>
<accession>A0A9D5C9Y9</accession>
<reference evidence="8" key="1">
    <citation type="submission" date="2021-03" db="EMBL/GenBank/DDBJ databases">
        <authorList>
            <person name="Li Z."/>
            <person name="Yang C."/>
        </authorList>
    </citation>
    <scope>NUCLEOTIDE SEQUENCE</scope>
    <source>
        <strain evidence="8">Dzin_1.0</strain>
        <tissue evidence="8">Leaf</tissue>
    </source>
</reference>
<gene>
    <name evidence="8" type="ORF">J5N97_022205</name>
</gene>
<keyword evidence="4 6" id="KW-1133">Transmembrane helix</keyword>
<evidence type="ECO:0000256" key="2">
    <source>
        <dbReference type="ARBA" id="ARBA00022692"/>
    </source>
</evidence>
<evidence type="ECO:0000313" key="9">
    <source>
        <dbReference type="Proteomes" id="UP001085076"/>
    </source>
</evidence>
<feature type="transmembrane region" description="Helical" evidence="6">
    <location>
        <begin position="386"/>
        <end position="407"/>
    </location>
</feature>
<dbReference type="Gene3D" id="3.40.50.720">
    <property type="entry name" value="NAD(P)-binding Rossmann-like Domain"/>
    <property type="match status" value="1"/>
</dbReference>
<evidence type="ECO:0000256" key="3">
    <source>
        <dbReference type="ARBA" id="ARBA00022824"/>
    </source>
</evidence>
<dbReference type="GO" id="GO:0009617">
    <property type="term" value="P:response to bacterium"/>
    <property type="evidence" value="ECO:0007669"/>
    <property type="project" value="InterPro"/>
</dbReference>
<sequence length="560" mass="61355">MAVSEPDRTTVTVFFARTNFLARSLVSRLIVSSSSTVRLADPTRTEPNPFLPDLTPSSRTPSFSFSLSDPSPQTLVPSLAGSSAAFLFDPTLGSPAPFDPLNLYNLTVLTAKRVAAACRLAGVPRLVYSGSAEVDTGFNDRKSLGWLDEFREQAERIVLGSDGVDGLSTCLLRVCYPFGPGDGVFVPFLVRLAKLGLTKFVIGSGQNMCDLTYVENVAHANICAERALESDKTSVAGNSPIFITNHEPVNLWKFISNILEGLGYQRPGIHLPVKFVLHGALLVRWVCTQLGLGKACNPEITLAIIHMLSCTKTFDCSKAQRLIGYSPVVPLEDGVRSTVDSFFQLAAKTPIFSGERDFTSPSKADKLLGNGKVADMLLWRDEKKTFFCIMVLFFLRYWFILSGRTFVSSFAKLLLVVTVILFGHGHLPSSIFGYPLEKLHSSHFEVSEPVLRDLFLTVASAWNKGVCLLKSLAQGDDWNAFFKAVGSIYLLKLLLALPLSVLSGCGLICLFTLFIIYEQFELEVEKIITASTVGGKKFAGILIDKLPSSLLDFRHVKVLN</sequence>
<evidence type="ECO:0000256" key="1">
    <source>
        <dbReference type="ARBA" id="ARBA00004477"/>
    </source>
</evidence>
<dbReference type="InterPro" id="IPR045064">
    <property type="entry name" value="Reticulon-like"/>
</dbReference>
<name>A0A9D5C9Y9_9LILI</name>
<dbReference type="InterPro" id="IPR036291">
    <property type="entry name" value="NAD(P)-bd_dom_sf"/>
</dbReference>
<dbReference type="EMBL" id="JAGGNH010000006">
    <property type="protein sequence ID" value="KAJ0969328.1"/>
    <property type="molecule type" value="Genomic_DNA"/>
</dbReference>
<feature type="transmembrane region" description="Helical" evidence="6">
    <location>
        <begin position="413"/>
        <end position="434"/>
    </location>
</feature>
<protein>
    <recommendedName>
        <fullName evidence="6">Reticulon-like protein</fullName>
    </recommendedName>
</protein>
<dbReference type="InterPro" id="IPR003388">
    <property type="entry name" value="Reticulon"/>
</dbReference>
<feature type="domain" description="Reticulon" evidence="7">
    <location>
        <begin position="373"/>
        <end position="560"/>
    </location>
</feature>
<dbReference type="PANTHER" id="PTHR10994">
    <property type="entry name" value="RETICULON"/>
    <property type="match status" value="1"/>
</dbReference>
<reference evidence="8" key="2">
    <citation type="journal article" date="2022" name="Hortic Res">
        <title>The genome of Dioscorea zingiberensis sheds light on the biosynthesis, origin and evolution of the medicinally important diosgenin saponins.</title>
        <authorList>
            <person name="Li Y."/>
            <person name="Tan C."/>
            <person name="Li Z."/>
            <person name="Guo J."/>
            <person name="Li S."/>
            <person name="Chen X."/>
            <person name="Wang C."/>
            <person name="Dai X."/>
            <person name="Yang H."/>
            <person name="Song W."/>
            <person name="Hou L."/>
            <person name="Xu J."/>
            <person name="Tong Z."/>
            <person name="Xu A."/>
            <person name="Yuan X."/>
            <person name="Wang W."/>
            <person name="Yang Q."/>
            <person name="Chen L."/>
            <person name="Sun Z."/>
            <person name="Wang K."/>
            <person name="Pan B."/>
            <person name="Chen J."/>
            <person name="Bao Y."/>
            <person name="Liu F."/>
            <person name="Qi X."/>
            <person name="Gang D.R."/>
            <person name="Wen J."/>
            <person name="Li J."/>
        </authorList>
    </citation>
    <scope>NUCLEOTIDE SEQUENCE</scope>
    <source>
        <strain evidence="8">Dzin_1.0</strain>
    </source>
</reference>
<dbReference type="Pfam" id="PF01073">
    <property type="entry name" value="3Beta_HSD"/>
    <property type="match status" value="1"/>
</dbReference>
<evidence type="ECO:0000256" key="4">
    <source>
        <dbReference type="ARBA" id="ARBA00022989"/>
    </source>
</evidence>
<keyword evidence="5 6" id="KW-0472">Membrane</keyword>
<dbReference type="PANTHER" id="PTHR10994:SF193">
    <property type="entry name" value="RETICULON-LIKE PROTEIN"/>
    <property type="match status" value="1"/>
</dbReference>
<dbReference type="OrthoDB" id="10058185at2759"/>
<dbReference type="GO" id="GO:0006694">
    <property type="term" value="P:steroid biosynthetic process"/>
    <property type="evidence" value="ECO:0007669"/>
    <property type="project" value="InterPro"/>
</dbReference>
<proteinExistence type="predicted"/>
<organism evidence="8 9">
    <name type="scientific">Dioscorea zingiberensis</name>
    <dbReference type="NCBI Taxonomy" id="325984"/>
    <lineage>
        <taxon>Eukaryota</taxon>
        <taxon>Viridiplantae</taxon>
        <taxon>Streptophyta</taxon>
        <taxon>Embryophyta</taxon>
        <taxon>Tracheophyta</taxon>
        <taxon>Spermatophyta</taxon>
        <taxon>Magnoliopsida</taxon>
        <taxon>Liliopsida</taxon>
        <taxon>Dioscoreales</taxon>
        <taxon>Dioscoreaceae</taxon>
        <taxon>Dioscorea</taxon>
    </lineage>
</organism>
<keyword evidence="3 6" id="KW-0256">Endoplasmic reticulum</keyword>
<dbReference type="Proteomes" id="UP001085076">
    <property type="component" value="Miscellaneous, Linkage group lg06"/>
</dbReference>
<dbReference type="InterPro" id="IPR002225">
    <property type="entry name" value="3Beta_OHSteriod_DH/Estase"/>
</dbReference>
<dbReference type="GO" id="GO:0005789">
    <property type="term" value="C:endoplasmic reticulum membrane"/>
    <property type="evidence" value="ECO:0007669"/>
    <property type="project" value="UniProtKB-SubCell"/>
</dbReference>
<evidence type="ECO:0000313" key="8">
    <source>
        <dbReference type="EMBL" id="KAJ0969328.1"/>
    </source>
</evidence>
<keyword evidence="9" id="KW-1185">Reference proteome</keyword>
<keyword evidence="2 6" id="KW-0812">Transmembrane</keyword>
<dbReference type="Pfam" id="PF02453">
    <property type="entry name" value="Reticulon"/>
    <property type="match status" value="1"/>
</dbReference>
<dbReference type="GO" id="GO:0016616">
    <property type="term" value="F:oxidoreductase activity, acting on the CH-OH group of donors, NAD or NADP as acceptor"/>
    <property type="evidence" value="ECO:0007669"/>
    <property type="project" value="InterPro"/>
</dbReference>
<dbReference type="AlphaFoldDB" id="A0A9D5C9Y9"/>
<evidence type="ECO:0000259" key="7">
    <source>
        <dbReference type="PROSITE" id="PS50845"/>
    </source>
</evidence>